<feature type="non-terminal residue" evidence="2">
    <location>
        <position position="1"/>
    </location>
</feature>
<organism evidence="2 3">
    <name type="scientific">Protopolystoma xenopodis</name>
    <dbReference type="NCBI Taxonomy" id="117903"/>
    <lineage>
        <taxon>Eukaryota</taxon>
        <taxon>Metazoa</taxon>
        <taxon>Spiralia</taxon>
        <taxon>Lophotrochozoa</taxon>
        <taxon>Platyhelminthes</taxon>
        <taxon>Monogenea</taxon>
        <taxon>Polyopisthocotylea</taxon>
        <taxon>Polystomatidea</taxon>
        <taxon>Polystomatidae</taxon>
        <taxon>Protopolystoma</taxon>
    </lineage>
</organism>
<feature type="region of interest" description="Disordered" evidence="1">
    <location>
        <begin position="22"/>
        <end position="43"/>
    </location>
</feature>
<gene>
    <name evidence="2" type="ORF">PXEA_LOCUS30222</name>
</gene>
<feature type="region of interest" description="Disordered" evidence="1">
    <location>
        <begin position="77"/>
        <end position="97"/>
    </location>
</feature>
<protein>
    <submittedName>
        <fullName evidence="2">Uncharacterized protein</fullName>
    </submittedName>
</protein>
<dbReference type="EMBL" id="CAAALY010253173">
    <property type="protein sequence ID" value="VEL36782.1"/>
    <property type="molecule type" value="Genomic_DNA"/>
</dbReference>
<evidence type="ECO:0000313" key="3">
    <source>
        <dbReference type="Proteomes" id="UP000784294"/>
    </source>
</evidence>
<reference evidence="2" key="1">
    <citation type="submission" date="2018-11" db="EMBL/GenBank/DDBJ databases">
        <authorList>
            <consortium name="Pathogen Informatics"/>
        </authorList>
    </citation>
    <scope>NUCLEOTIDE SEQUENCE</scope>
</reference>
<accession>A0A3S5CP42</accession>
<dbReference type="AlphaFoldDB" id="A0A3S5CP42"/>
<name>A0A3S5CP42_9PLAT</name>
<dbReference type="Proteomes" id="UP000784294">
    <property type="component" value="Unassembled WGS sequence"/>
</dbReference>
<proteinExistence type="predicted"/>
<evidence type="ECO:0000313" key="2">
    <source>
        <dbReference type="EMBL" id="VEL36782.1"/>
    </source>
</evidence>
<comment type="caution">
    <text evidence="2">The sequence shown here is derived from an EMBL/GenBank/DDBJ whole genome shotgun (WGS) entry which is preliminary data.</text>
</comment>
<sequence>IAPKVCSSSSVRGQFATICCPANGQAGEGANETVGDEEGGLGQTAHSVSGIVREAVCRGRIIYSGLRDTSWRPRSLRHRRIGSRSSPQMALLQRDLA</sequence>
<keyword evidence="3" id="KW-1185">Reference proteome</keyword>
<evidence type="ECO:0000256" key="1">
    <source>
        <dbReference type="SAM" id="MobiDB-lite"/>
    </source>
</evidence>